<evidence type="ECO:0000313" key="6">
    <source>
        <dbReference type="EMBL" id="MFC7390434.1"/>
    </source>
</evidence>
<comment type="similarity">
    <text evidence="1">Belongs to the SMC family. SbcC subfamily.</text>
</comment>
<dbReference type="Proteomes" id="UP001596439">
    <property type="component" value="Unassembled WGS sequence"/>
</dbReference>
<dbReference type="PANTHER" id="PTHR32114:SF2">
    <property type="entry name" value="ABC TRANSPORTER ABCH.3"/>
    <property type="match status" value="1"/>
</dbReference>
<comment type="caution">
    <text evidence="6">The sequence shown here is derived from an EMBL/GenBank/DDBJ whole genome shotgun (WGS) entry which is preliminary data.</text>
</comment>
<dbReference type="RefSeq" id="WP_214789506.1">
    <property type="nucleotide sequence ID" value="NZ_JBHSGY010000001.1"/>
</dbReference>
<evidence type="ECO:0000313" key="7">
    <source>
        <dbReference type="Proteomes" id="UP001596439"/>
    </source>
</evidence>
<evidence type="ECO:0000256" key="4">
    <source>
        <dbReference type="SAM" id="Coils"/>
    </source>
</evidence>
<dbReference type="SUPFAM" id="SSF52540">
    <property type="entry name" value="P-loop containing nucleoside triphosphate hydrolases"/>
    <property type="match status" value="2"/>
</dbReference>
<gene>
    <name evidence="6" type="ORF">ACFQO8_09750</name>
</gene>
<dbReference type="Gene3D" id="3.40.50.300">
    <property type="entry name" value="P-loop containing nucleotide triphosphate hydrolases"/>
    <property type="match status" value="2"/>
</dbReference>
<feature type="domain" description="RecF/RecN/SMC N-terminal" evidence="5">
    <location>
        <begin position="3"/>
        <end position="634"/>
    </location>
</feature>
<keyword evidence="4" id="KW-0175">Coiled coil</keyword>
<evidence type="ECO:0000256" key="1">
    <source>
        <dbReference type="ARBA" id="ARBA00006930"/>
    </source>
</evidence>
<proteinExistence type="inferred from homology"/>
<evidence type="ECO:0000256" key="2">
    <source>
        <dbReference type="ARBA" id="ARBA00011322"/>
    </source>
</evidence>
<keyword evidence="7" id="KW-1185">Reference proteome</keyword>
<evidence type="ECO:0000256" key="3">
    <source>
        <dbReference type="ARBA" id="ARBA00013368"/>
    </source>
</evidence>
<feature type="coiled-coil region" evidence="4">
    <location>
        <begin position="357"/>
        <end position="484"/>
    </location>
</feature>
<evidence type="ECO:0000259" key="5">
    <source>
        <dbReference type="Pfam" id="PF02463"/>
    </source>
</evidence>
<reference evidence="7" key="1">
    <citation type="journal article" date="2019" name="Int. J. Syst. Evol. Microbiol.">
        <title>The Global Catalogue of Microorganisms (GCM) 10K type strain sequencing project: providing services to taxonomists for standard genome sequencing and annotation.</title>
        <authorList>
            <consortium name="The Broad Institute Genomics Platform"/>
            <consortium name="The Broad Institute Genome Sequencing Center for Infectious Disease"/>
            <person name="Wu L."/>
            <person name="Ma J."/>
        </authorList>
    </citation>
    <scope>NUCLEOTIDE SEQUENCE [LARGE SCALE GENOMIC DNA]</scope>
    <source>
        <strain evidence="7">CCUG 55590</strain>
    </source>
</reference>
<accession>A0ABW2PMX2</accession>
<dbReference type="InterPro" id="IPR003395">
    <property type="entry name" value="RecF/RecN/SMC_N"/>
</dbReference>
<dbReference type="InterPro" id="IPR027417">
    <property type="entry name" value="P-loop_NTPase"/>
</dbReference>
<feature type="coiled-coil region" evidence="4">
    <location>
        <begin position="210"/>
        <end position="296"/>
    </location>
</feature>
<dbReference type="PANTHER" id="PTHR32114">
    <property type="entry name" value="ABC TRANSPORTER ABCH.3"/>
    <property type="match status" value="1"/>
</dbReference>
<comment type="subunit">
    <text evidence="2">Heterodimer of SbcC and SbcD.</text>
</comment>
<sequence>MILKQVIIENFRQYYGQNTIEFAHGSGKNVTVIHGENGSGKTALLTALIWGFYGRELKLPNPESIFNNKAVQESTKSQDDLITAVQIKFEHNDYEYELRRILHAKFDQDHNILNLPKNKTINQKIELTKRNIDTNQSTKIKDISYEINRILPYKLHTFFFFDGERMDHLGKKEAYTEIRDSIKRMMGLELFDNSIEHLSKTIIKLRDEVSKNVKSELSDKYLRINQLEDEKIKKKQQLTETKQELAAAQTELKSIENALRNGEETRTFQVTRDHLVESIKETKNAFDEKLKELRILLSRSSHLAFSTLPIKRFLRIAHTTDQGTIEKLIHPDLIPTLLSNGKCLCGHELETTTIASLEEVQQEVLNLSSSKNEMDQLYFQLSGWEVARTHFYSEIKRLVGEREELRETLRGLEEELREIEERMKANSRNIENSSNLIERESSVRTAIVKAEANIENLIRSIDDISKEEDLLNKEVSKLTKAEERQLKLQLALESATKVKNTLIGLLKLRESQVKTELEEKIKLTYSQLLRKDYPISLTDNYELLVSDVNGGSIGLSQGESQITSLAFIGAIVDLTREYKDKEKGHALDEDLKLGNIFPLVMDSPFGALDADHRSRVATNLPKLSDQVVVIVSTSQWRGEVDEAINHRIGKSYKLLNYTNGDTGEYTEIAEVM</sequence>
<protein>
    <recommendedName>
        <fullName evidence="3">Nuclease SbcCD subunit C</fullName>
    </recommendedName>
</protein>
<dbReference type="Pfam" id="PF02463">
    <property type="entry name" value="SMC_N"/>
    <property type="match status" value="1"/>
</dbReference>
<name>A0ABW2PMX2_9BACL</name>
<organism evidence="6 7">
    <name type="scientific">Exiguobacterium aestuarii</name>
    <dbReference type="NCBI Taxonomy" id="273527"/>
    <lineage>
        <taxon>Bacteria</taxon>
        <taxon>Bacillati</taxon>
        <taxon>Bacillota</taxon>
        <taxon>Bacilli</taxon>
        <taxon>Bacillales</taxon>
        <taxon>Bacillales Family XII. Incertae Sedis</taxon>
        <taxon>Exiguobacterium</taxon>
    </lineage>
</organism>
<dbReference type="EMBL" id="JBHTCE010000001">
    <property type="protein sequence ID" value="MFC7390434.1"/>
    <property type="molecule type" value="Genomic_DNA"/>
</dbReference>